<dbReference type="Pfam" id="PF13499">
    <property type="entry name" value="EF-hand_7"/>
    <property type="match status" value="2"/>
</dbReference>
<keyword evidence="2" id="KW-0677">Repeat</keyword>
<dbReference type="Proteomes" id="UP001162483">
    <property type="component" value="Unassembled WGS sequence"/>
</dbReference>
<evidence type="ECO:0000313" key="6">
    <source>
        <dbReference type="Proteomes" id="UP001162483"/>
    </source>
</evidence>
<evidence type="ECO:0000256" key="1">
    <source>
        <dbReference type="ARBA" id="ARBA00022723"/>
    </source>
</evidence>
<dbReference type="CDD" id="cd00051">
    <property type="entry name" value="EFh"/>
    <property type="match status" value="1"/>
</dbReference>
<dbReference type="InterPro" id="IPR018247">
    <property type="entry name" value="EF_Hand_1_Ca_BS"/>
</dbReference>
<dbReference type="EMBL" id="CATNWA010014473">
    <property type="protein sequence ID" value="CAI9572204.1"/>
    <property type="molecule type" value="Genomic_DNA"/>
</dbReference>
<evidence type="ECO:0000259" key="4">
    <source>
        <dbReference type="PROSITE" id="PS50222"/>
    </source>
</evidence>
<gene>
    <name evidence="5" type="ORF">SPARVUS_LOCUS7401331</name>
</gene>
<keyword evidence="3" id="KW-0106">Calcium</keyword>
<feature type="domain" description="EF-hand" evidence="4">
    <location>
        <begin position="154"/>
        <end position="189"/>
    </location>
</feature>
<keyword evidence="6" id="KW-1185">Reference proteome</keyword>
<dbReference type="PANTHER" id="PTHR34524:SF13">
    <property type="entry name" value="CALCYPHOSIN"/>
    <property type="match status" value="1"/>
</dbReference>
<feature type="non-terminal residue" evidence="5">
    <location>
        <position position="1"/>
    </location>
</feature>
<comment type="caution">
    <text evidence="5">The sequence shown here is derived from an EMBL/GenBank/DDBJ whole genome shotgun (WGS) entry which is preliminary data.</text>
</comment>
<accession>A0ABN9DHW6</accession>
<organism evidence="5 6">
    <name type="scientific">Staurois parvus</name>
    <dbReference type="NCBI Taxonomy" id="386267"/>
    <lineage>
        <taxon>Eukaryota</taxon>
        <taxon>Metazoa</taxon>
        <taxon>Chordata</taxon>
        <taxon>Craniata</taxon>
        <taxon>Vertebrata</taxon>
        <taxon>Euteleostomi</taxon>
        <taxon>Amphibia</taxon>
        <taxon>Batrachia</taxon>
        <taxon>Anura</taxon>
        <taxon>Neobatrachia</taxon>
        <taxon>Ranoidea</taxon>
        <taxon>Ranidae</taxon>
        <taxon>Staurois</taxon>
    </lineage>
</organism>
<dbReference type="InterPro" id="IPR051581">
    <property type="entry name" value="Ca-bind"/>
</dbReference>
<evidence type="ECO:0000256" key="3">
    <source>
        <dbReference type="ARBA" id="ARBA00022837"/>
    </source>
</evidence>
<feature type="domain" description="EF-hand" evidence="4">
    <location>
        <begin position="118"/>
        <end position="153"/>
    </location>
</feature>
<protein>
    <recommendedName>
        <fullName evidence="4">EF-hand domain-containing protein</fullName>
    </recommendedName>
</protein>
<evidence type="ECO:0000313" key="5">
    <source>
        <dbReference type="EMBL" id="CAI9572204.1"/>
    </source>
</evidence>
<name>A0ABN9DHW6_9NEOB</name>
<keyword evidence="1" id="KW-0479">Metal-binding</keyword>
<proteinExistence type="predicted"/>
<dbReference type="Gene3D" id="1.10.238.10">
    <property type="entry name" value="EF-hand"/>
    <property type="match status" value="2"/>
</dbReference>
<dbReference type="SMART" id="SM00054">
    <property type="entry name" value="EFh"/>
    <property type="match status" value="4"/>
</dbReference>
<evidence type="ECO:0000256" key="2">
    <source>
        <dbReference type="ARBA" id="ARBA00022737"/>
    </source>
</evidence>
<sequence>TETGYINIFPAATLVSKVSIAVSSRKYQLKSLRGLTVRYLNKVMASVSQLEQEMMTKARRQIAQCQDPVEKLRLQCLARGASGIKGLGRAFRIMDDNYSNSLDLEEFSKGLQNYGVPLLPEEVQDIFQRFDRNGNGTINFDEFLNTIRPPMSNARKQVILEAFHKMDKTGDGVITVEDLKGVYNPKCHQKYQNGEWNERQVFQHFLDNFDSPNNKDGQVTVEEFLNYYSGVSASIDSDAYFVVMMKNEWKI</sequence>
<dbReference type="PROSITE" id="PS00018">
    <property type="entry name" value="EF_HAND_1"/>
    <property type="match status" value="1"/>
</dbReference>
<feature type="domain" description="EF-hand" evidence="4">
    <location>
        <begin position="82"/>
        <end position="117"/>
    </location>
</feature>
<dbReference type="SUPFAM" id="SSF47473">
    <property type="entry name" value="EF-hand"/>
    <property type="match status" value="1"/>
</dbReference>
<dbReference type="PROSITE" id="PS50222">
    <property type="entry name" value="EF_HAND_2"/>
    <property type="match status" value="3"/>
</dbReference>
<dbReference type="InterPro" id="IPR011992">
    <property type="entry name" value="EF-hand-dom_pair"/>
</dbReference>
<dbReference type="InterPro" id="IPR002048">
    <property type="entry name" value="EF_hand_dom"/>
</dbReference>
<dbReference type="PANTHER" id="PTHR34524">
    <property type="entry name" value="CALCYPHOSIN"/>
    <property type="match status" value="1"/>
</dbReference>
<reference evidence="5" key="1">
    <citation type="submission" date="2023-05" db="EMBL/GenBank/DDBJ databases">
        <authorList>
            <person name="Stuckert A."/>
        </authorList>
    </citation>
    <scope>NUCLEOTIDE SEQUENCE</scope>
</reference>